<keyword evidence="3" id="KW-1185">Reference proteome</keyword>
<gene>
    <name evidence="2" type="ORF">M569_14628</name>
</gene>
<reference evidence="2 3" key="1">
    <citation type="journal article" date="2013" name="BMC Genomics">
        <title>The miniature genome of a carnivorous plant Genlisea aurea contains a low number of genes and short non-coding sequences.</title>
        <authorList>
            <person name="Leushkin E.V."/>
            <person name="Sutormin R.A."/>
            <person name="Nabieva E.R."/>
            <person name="Penin A.A."/>
            <person name="Kondrashov A.S."/>
            <person name="Logacheva M.D."/>
        </authorList>
    </citation>
    <scope>NUCLEOTIDE SEQUENCE [LARGE SCALE GENOMIC DNA]</scope>
</reference>
<organism evidence="2 3">
    <name type="scientific">Genlisea aurea</name>
    <dbReference type="NCBI Taxonomy" id="192259"/>
    <lineage>
        <taxon>Eukaryota</taxon>
        <taxon>Viridiplantae</taxon>
        <taxon>Streptophyta</taxon>
        <taxon>Embryophyta</taxon>
        <taxon>Tracheophyta</taxon>
        <taxon>Spermatophyta</taxon>
        <taxon>Magnoliopsida</taxon>
        <taxon>eudicotyledons</taxon>
        <taxon>Gunneridae</taxon>
        <taxon>Pentapetalae</taxon>
        <taxon>asterids</taxon>
        <taxon>lamiids</taxon>
        <taxon>Lamiales</taxon>
        <taxon>Lentibulariaceae</taxon>
        <taxon>Genlisea</taxon>
    </lineage>
</organism>
<evidence type="ECO:0000313" key="3">
    <source>
        <dbReference type="Proteomes" id="UP000015453"/>
    </source>
</evidence>
<dbReference type="Proteomes" id="UP000015453">
    <property type="component" value="Unassembled WGS sequence"/>
</dbReference>
<proteinExistence type="predicted"/>
<evidence type="ECO:0000256" key="1">
    <source>
        <dbReference type="SAM" id="MobiDB-lite"/>
    </source>
</evidence>
<dbReference type="EMBL" id="AUSU01007765">
    <property type="protein sequence ID" value="EPS60176.1"/>
    <property type="molecule type" value="Genomic_DNA"/>
</dbReference>
<feature type="region of interest" description="Disordered" evidence="1">
    <location>
        <begin position="1"/>
        <end position="20"/>
    </location>
</feature>
<accession>S8C6Y4</accession>
<comment type="caution">
    <text evidence="2">The sequence shown here is derived from an EMBL/GenBank/DDBJ whole genome shotgun (WGS) entry which is preliminary data.</text>
</comment>
<name>S8C6Y4_9LAMI</name>
<dbReference type="AlphaFoldDB" id="S8C6Y4"/>
<protein>
    <submittedName>
        <fullName evidence="2">Uncharacterized protein</fullName>
    </submittedName>
</protein>
<evidence type="ECO:0000313" key="2">
    <source>
        <dbReference type="EMBL" id="EPS60176.1"/>
    </source>
</evidence>
<sequence length="83" mass="9365">MGCKHNAKHVGLLPHATSKTSRESYCCGAVRCDCAKRKTTKKISYRRRRGGMASTNLARRLAMTLRVTEGGWTRTIFKTHPRT</sequence>